<evidence type="ECO:0000259" key="1">
    <source>
        <dbReference type="Pfam" id="PF04015"/>
    </source>
</evidence>
<proteinExistence type="predicted"/>
<dbReference type="Proteomes" id="UP000037210">
    <property type="component" value="Unassembled WGS sequence"/>
</dbReference>
<feature type="domain" description="DUF362" evidence="1">
    <location>
        <begin position="218"/>
        <end position="316"/>
    </location>
</feature>
<organism evidence="2 3">
    <name type="scientific">miscellaneous Crenarchaeota group-15 archaeon DG-45</name>
    <dbReference type="NCBI Taxonomy" id="1685127"/>
    <lineage>
        <taxon>Archaea</taxon>
        <taxon>Candidatus Bathyarchaeota</taxon>
        <taxon>MCG-15</taxon>
    </lineage>
</organism>
<comment type="caution">
    <text evidence="2">The sequence shown here is derived from an EMBL/GenBank/DDBJ whole genome shotgun (WGS) entry which is preliminary data.</text>
</comment>
<accession>A0A0M0BSA2</accession>
<gene>
    <name evidence="2" type="ORF">AC482_01210</name>
</gene>
<reference evidence="2 3" key="1">
    <citation type="submission" date="2015-06" db="EMBL/GenBank/DDBJ databases">
        <title>New insights into the roles of widespread benthic archaea in carbon and nitrogen cycling.</title>
        <authorList>
            <person name="Lazar C.S."/>
            <person name="Baker B.J."/>
            <person name="Seitz K.W."/>
            <person name="Hyde A.S."/>
            <person name="Dick G.J."/>
            <person name="Hinrichs K.-U."/>
            <person name="Teske A.P."/>
        </authorList>
    </citation>
    <scope>NUCLEOTIDE SEQUENCE [LARGE SCALE GENOMIC DNA]</scope>
    <source>
        <strain evidence="2">DG-45</strain>
    </source>
</reference>
<dbReference type="EMBL" id="LFWZ01000007">
    <property type="protein sequence ID" value="KON31334.1"/>
    <property type="molecule type" value="Genomic_DNA"/>
</dbReference>
<evidence type="ECO:0000313" key="3">
    <source>
        <dbReference type="Proteomes" id="UP000037210"/>
    </source>
</evidence>
<dbReference type="InterPro" id="IPR007160">
    <property type="entry name" value="DUF362"/>
</dbReference>
<protein>
    <recommendedName>
        <fullName evidence="1">DUF362 domain-containing protein</fullName>
    </recommendedName>
</protein>
<evidence type="ECO:0000313" key="2">
    <source>
        <dbReference type="EMBL" id="KON31334.1"/>
    </source>
</evidence>
<dbReference type="PATRIC" id="fig|1685127.3.peg.269"/>
<name>A0A0M0BSA2_9ARCH</name>
<sequence length="377" mass="40897">MEERRAAAQPSSDIFVVRGTNVSYDGFKALIELMGKHELPFYKSEPLAGPKGPSGLIDRDDVVIVKVNSQWDERGGTNTDLVRSIIETILAHPDGFTGEVLVADNGQAQFGALGSGGSLEYERNNAEDTAQSVQAVVDTFSGARVSTYLWDRITTERVGEYAQGDVDDGYVVDDSPSPVTGIVVSYPKFRTRFGTYVSFKHGVWGPERGSYDGGRLKVINVPVLKAHRIYGVTACVKSYMGVASDKLTGRAAHRSVGRGGMGTQMAETRMPALNVLDAIWVNANPGTGPGTTYQEATRLNTIAASVDPVAMDCWASKRVLMQAARLKGHQELSIFDPDNAEPGSFGGWLRLSMEEIVKTGYRATADENRMNVYVSEL</sequence>
<dbReference type="AlphaFoldDB" id="A0A0M0BSA2"/>
<dbReference type="Pfam" id="PF04015">
    <property type="entry name" value="DUF362"/>
    <property type="match status" value="1"/>
</dbReference>